<accession>A0A5J4VB59</accession>
<gene>
    <name evidence="2" type="ORF">EZS28_024780</name>
</gene>
<sequence length="149" mass="17306">MPHSICWACMPGFTICFFLAGVVRKQFRQGSSSYLCNSEFTLNFCDIREVSEIFITNEEVYYNGRVFLQPRVAREQHLFQVEFDEQKDKSKIVVLHCKPGQNEDVDDLIMHLGLPGYIKVCVHLAKPVQYFFLEFKGVVRSESDIDELI</sequence>
<evidence type="ECO:0000256" key="1">
    <source>
        <dbReference type="SAM" id="SignalP"/>
    </source>
</evidence>
<protein>
    <submittedName>
        <fullName evidence="2">Uncharacterized protein</fullName>
    </submittedName>
</protein>
<comment type="caution">
    <text evidence="2">The sequence shown here is derived from an EMBL/GenBank/DDBJ whole genome shotgun (WGS) entry which is preliminary data.</text>
</comment>
<reference evidence="2 3" key="1">
    <citation type="submission" date="2019-03" db="EMBL/GenBank/DDBJ databases">
        <title>Single cell metagenomics reveals metabolic interactions within the superorganism composed of flagellate Streblomastix strix and complex community of Bacteroidetes bacteria on its surface.</title>
        <authorList>
            <person name="Treitli S.C."/>
            <person name="Kolisko M."/>
            <person name="Husnik F."/>
            <person name="Keeling P."/>
            <person name="Hampl V."/>
        </authorList>
    </citation>
    <scope>NUCLEOTIDE SEQUENCE [LARGE SCALE GENOMIC DNA]</scope>
    <source>
        <strain evidence="2">ST1C</strain>
    </source>
</reference>
<proteinExistence type="predicted"/>
<organism evidence="2 3">
    <name type="scientific">Streblomastix strix</name>
    <dbReference type="NCBI Taxonomy" id="222440"/>
    <lineage>
        <taxon>Eukaryota</taxon>
        <taxon>Metamonada</taxon>
        <taxon>Preaxostyla</taxon>
        <taxon>Oxymonadida</taxon>
        <taxon>Streblomastigidae</taxon>
        <taxon>Streblomastix</taxon>
    </lineage>
</organism>
<feature type="chain" id="PRO_5023862767" evidence="1">
    <location>
        <begin position="25"/>
        <end position="149"/>
    </location>
</feature>
<evidence type="ECO:0000313" key="3">
    <source>
        <dbReference type="Proteomes" id="UP000324800"/>
    </source>
</evidence>
<feature type="signal peptide" evidence="1">
    <location>
        <begin position="1"/>
        <end position="24"/>
    </location>
</feature>
<name>A0A5J4VB59_9EUKA</name>
<dbReference type="EMBL" id="SNRW01008328">
    <property type="protein sequence ID" value="KAA6379691.1"/>
    <property type="molecule type" value="Genomic_DNA"/>
</dbReference>
<evidence type="ECO:0000313" key="2">
    <source>
        <dbReference type="EMBL" id="KAA6379691.1"/>
    </source>
</evidence>
<keyword evidence="1" id="KW-0732">Signal</keyword>
<dbReference type="AlphaFoldDB" id="A0A5J4VB59"/>
<dbReference type="Proteomes" id="UP000324800">
    <property type="component" value="Unassembled WGS sequence"/>
</dbReference>